<dbReference type="InterPro" id="IPR000587">
    <property type="entry name" value="Creatinase_N"/>
</dbReference>
<dbReference type="InterPro" id="IPR029149">
    <property type="entry name" value="Creatin/AminoP/Spt16_N"/>
</dbReference>
<protein>
    <submittedName>
        <fullName evidence="3">Aminopeptidase P family protein</fullName>
    </submittedName>
</protein>
<evidence type="ECO:0000259" key="2">
    <source>
        <dbReference type="Pfam" id="PF01321"/>
    </source>
</evidence>
<dbReference type="GO" id="GO:0004177">
    <property type="term" value="F:aminopeptidase activity"/>
    <property type="evidence" value="ECO:0007669"/>
    <property type="project" value="UniProtKB-KW"/>
</dbReference>
<dbReference type="InterPro" id="IPR050659">
    <property type="entry name" value="Peptidase_M24B"/>
</dbReference>
<keyword evidence="3" id="KW-0378">Hydrolase</keyword>
<keyword evidence="3" id="KW-0031">Aminopeptidase</keyword>
<dbReference type="SUPFAM" id="SSF55920">
    <property type="entry name" value="Creatinase/aminopeptidase"/>
    <property type="match status" value="1"/>
</dbReference>
<feature type="domain" description="Peptidase M24" evidence="1">
    <location>
        <begin position="145"/>
        <end position="378"/>
    </location>
</feature>
<name>A0A7C4AT05_9BACT</name>
<dbReference type="PANTHER" id="PTHR46112">
    <property type="entry name" value="AMINOPEPTIDASE"/>
    <property type="match status" value="1"/>
</dbReference>
<keyword evidence="3" id="KW-0645">Protease</keyword>
<dbReference type="InterPro" id="IPR000994">
    <property type="entry name" value="Pept_M24"/>
</dbReference>
<evidence type="ECO:0000313" key="3">
    <source>
        <dbReference type="EMBL" id="HGH61898.1"/>
    </source>
</evidence>
<organism evidence="3">
    <name type="scientific">Desulfomonile tiedjei</name>
    <dbReference type="NCBI Taxonomy" id="2358"/>
    <lineage>
        <taxon>Bacteria</taxon>
        <taxon>Pseudomonadati</taxon>
        <taxon>Thermodesulfobacteriota</taxon>
        <taxon>Desulfomonilia</taxon>
        <taxon>Desulfomonilales</taxon>
        <taxon>Desulfomonilaceae</taxon>
        <taxon>Desulfomonile</taxon>
    </lineage>
</organism>
<comment type="caution">
    <text evidence="3">The sequence shown here is derived from an EMBL/GenBank/DDBJ whole genome shotgun (WGS) entry which is preliminary data.</text>
</comment>
<proteinExistence type="predicted"/>
<dbReference type="InterPro" id="IPR036005">
    <property type="entry name" value="Creatinase/aminopeptidase-like"/>
</dbReference>
<accession>A0A7C4AT05</accession>
<gene>
    <name evidence="3" type="ORF">ENV54_11450</name>
</gene>
<dbReference type="Gene3D" id="3.90.230.10">
    <property type="entry name" value="Creatinase/methionine aminopeptidase superfamily"/>
    <property type="match status" value="1"/>
</dbReference>
<feature type="domain" description="Creatinase N-terminal" evidence="2">
    <location>
        <begin position="12"/>
        <end position="136"/>
    </location>
</feature>
<dbReference type="EMBL" id="DTGT01000371">
    <property type="protein sequence ID" value="HGH61898.1"/>
    <property type="molecule type" value="Genomic_DNA"/>
</dbReference>
<dbReference type="AlphaFoldDB" id="A0A7C4AT05"/>
<dbReference type="Pfam" id="PF01321">
    <property type="entry name" value="Creatinase_N"/>
    <property type="match status" value="1"/>
</dbReference>
<dbReference type="Gene3D" id="3.40.350.10">
    <property type="entry name" value="Creatinase/prolidase N-terminal domain"/>
    <property type="match status" value="1"/>
</dbReference>
<sequence length="394" mass="43802">MPSTPLAELENRIQNLKNRMEEEKIDACLMVQKTDVFYFSGTGQDAHLLIPLEGEPALMVRRSIQRAYEDSPLRAVISAASLNQIRDEIRSRCHGDPKTIGLELDVLPVNNFRVYEALFPHTTFVDASRIIRETRMKKSAYEIHLIEQAARMNDDLFGSVKNYLKEGLSEIEFAGLLEAHYRKRGHQGFVRVRSFNQEVFYGHIMSGANLAIPSCSVGPTGGPGPHALFPQGAGKKIIKRHEPIQIDYVGVYEGYLVDQARTFFLGEPAPEFLSVHSLALAIQDAIVRESRIGTRAEELYDIAVAMARDAGRLEGFLGYPAPVPFVGHGIGLELDELPIVGKKSPHVLEEGMVIALEPKFIFPQKGLAGIENTFVMTAKGLEKITCFDDSIQVL</sequence>
<reference evidence="3" key="1">
    <citation type="journal article" date="2020" name="mSystems">
        <title>Genome- and Community-Level Interaction Insights into Carbon Utilization and Element Cycling Functions of Hydrothermarchaeota in Hydrothermal Sediment.</title>
        <authorList>
            <person name="Zhou Z."/>
            <person name="Liu Y."/>
            <person name="Xu W."/>
            <person name="Pan J."/>
            <person name="Luo Z.H."/>
            <person name="Li M."/>
        </authorList>
    </citation>
    <scope>NUCLEOTIDE SEQUENCE [LARGE SCALE GENOMIC DNA]</scope>
    <source>
        <strain evidence="3">SpSt-769</strain>
    </source>
</reference>
<evidence type="ECO:0000259" key="1">
    <source>
        <dbReference type="Pfam" id="PF00557"/>
    </source>
</evidence>
<dbReference type="Pfam" id="PF00557">
    <property type="entry name" value="Peptidase_M24"/>
    <property type="match status" value="1"/>
</dbReference>
<dbReference type="PANTHER" id="PTHR46112:SF2">
    <property type="entry name" value="XAA-PRO AMINOPEPTIDASE P-RELATED"/>
    <property type="match status" value="1"/>
</dbReference>
<dbReference type="SUPFAM" id="SSF53092">
    <property type="entry name" value="Creatinase/prolidase N-terminal domain"/>
    <property type="match status" value="1"/>
</dbReference>